<feature type="transmembrane region" description="Helical" evidence="1">
    <location>
        <begin position="291"/>
        <end position="309"/>
    </location>
</feature>
<dbReference type="GO" id="GO:0016020">
    <property type="term" value="C:membrane"/>
    <property type="evidence" value="ECO:0007669"/>
    <property type="project" value="TreeGrafter"/>
</dbReference>
<feature type="transmembrane region" description="Helical" evidence="1">
    <location>
        <begin position="316"/>
        <end position="337"/>
    </location>
</feature>
<dbReference type="Proteomes" id="UP000196640">
    <property type="component" value="Unassembled WGS sequence"/>
</dbReference>
<organism evidence="3 4">
    <name type="scientific">Haematobacter missouriensis</name>
    <dbReference type="NCBI Taxonomy" id="366616"/>
    <lineage>
        <taxon>Bacteria</taxon>
        <taxon>Pseudomonadati</taxon>
        <taxon>Pseudomonadota</taxon>
        <taxon>Alphaproteobacteria</taxon>
        <taxon>Rhodobacterales</taxon>
        <taxon>Paracoccaceae</taxon>
        <taxon>Haematobacter</taxon>
    </lineage>
</organism>
<accession>A0A212ARC7</accession>
<dbReference type="InterPro" id="IPR050879">
    <property type="entry name" value="Acyltransferase_3"/>
</dbReference>
<dbReference type="AlphaFoldDB" id="A0A212ARC7"/>
<evidence type="ECO:0000256" key="1">
    <source>
        <dbReference type="SAM" id="Phobius"/>
    </source>
</evidence>
<evidence type="ECO:0000313" key="4">
    <source>
        <dbReference type="Proteomes" id="UP000196640"/>
    </source>
</evidence>
<protein>
    <recommendedName>
        <fullName evidence="2">Acyltransferase 3 domain-containing protein</fullName>
    </recommendedName>
</protein>
<feature type="transmembrane region" description="Helical" evidence="1">
    <location>
        <begin position="237"/>
        <end position="254"/>
    </location>
</feature>
<dbReference type="RefSeq" id="WP_088233588.1">
    <property type="nucleotide sequence ID" value="NZ_NIPX01000010.1"/>
</dbReference>
<feature type="transmembrane region" description="Helical" evidence="1">
    <location>
        <begin position="86"/>
        <end position="103"/>
    </location>
</feature>
<sequence length="395" mass="43578">MSFDLPPYDGPLVIIPLALLAALLTGWLLVRAGLLDIPDETRRLGCLDGLRGYLALMVAVHHFDIWRNVFQGLSWGAPSGHLYNNLGQAGVGLFFMASGALFYRKVAKEMLRLDWVSLYLSRLFRIVPLMWLATALVLLLVLYRGGTPQSSDGAALLKWLTFVANPDLMGHPHTSRIIAHVVWSLRYEWVFYFALPLLALVLSVTSPRRVPNILVLIAGTAVLLFVPGLWFGPFAGILISFFGLGMIAVELASWPRVNRLLSRWPVAFLGIAALATQMKVFPGAFNPISGVLLFAFFTPVLAGNSYFGLLTRKGSIALGEVSYGIYLLHGIVLSVWMEDLIPRIGERFGASWLALPLLLVIIVLLATLTFLLVEKPMITAGKHLARLRRPARARA</sequence>
<feature type="transmembrane region" description="Helical" evidence="1">
    <location>
        <begin position="189"/>
        <end position="206"/>
    </location>
</feature>
<name>A0A212ARC7_9RHOB</name>
<dbReference type="PANTHER" id="PTHR23028:SF53">
    <property type="entry name" value="ACYL_TRANSF_3 DOMAIN-CONTAINING PROTEIN"/>
    <property type="match status" value="1"/>
</dbReference>
<feature type="transmembrane region" description="Helical" evidence="1">
    <location>
        <begin position="213"/>
        <end position="231"/>
    </location>
</feature>
<proteinExistence type="predicted"/>
<feature type="transmembrane region" description="Helical" evidence="1">
    <location>
        <begin position="12"/>
        <end position="30"/>
    </location>
</feature>
<feature type="domain" description="Acyltransferase 3" evidence="2">
    <location>
        <begin position="46"/>
        <end position="369"/>
    </location>
</feature>
<dbReference type="EMBL" id="NIPX01000010">
    <property type="protein sequence ID" value="OWJ84024.1"/>
    <property type="molecule type" value="Genomic_DNA"/>
</dbReference>
<dbReference type="OrthoDB" id="9796461at2"/>
<feature type="transmembrane region" description="Helical" evidence="1">
    <location>
        <begin position="50"/>
        <end position="66"/>
    </location>
</feature>
<evidence type="ECO:0000313" key="3">
    <source>
        <dbReference type="EMBL" id="OWJ84024.1"/>
    </source>
</evidence>
<dbReference type="GO" id="GO:0016747">
    <property type="term" value="F:acyltransferase activity, transferring groups other than amino-acyl groups"/>
    <property type="evidence" value="ECO:0007669"/>
    <property type="project" value="InterPro"/>
</dbReference>
<dbReference type="Pfam" id="PF01757">
    <property type="entry name" value="Acyl_transf_3"/>
    <property type="match status" value="1"/>
</dbReference>
<keyword evidence="1" id="KW-0472">Membrane</keyword>
<dbReference type="GO" id="GO:0000271">
    <property type="term" value="P:polysaccharide biosynthetic process"/>
    <property type="evidence" value="ECO:0007669"/>
    <property type="project" value="TreeGrafter"/>
</dbReference>
<keyword evidence="1" id="KW-0812">Transmembrane</keyword>
<feature type="transmembrane region" description="Helical" evidence="1">
    <location>
        <begin position="349"/>
        <end position="373"/>
    </location>
</feature>
<feature type="transmembrane region" description="Helical" evidence="1">
    <location>
        <begin position="266"/>
        <end position="285"/>
    </location>
</feature>
<dbReference type="InterPro" id="IPR002656">
    <property type="entry name" value="Acyl_transf_3_dom"/>
</dbReference>
<evidence type="ECO:0000259" key="2">
    <source>
        <dbReference type="Pfam" id="PF01757"/>
    </source>
</evidence>
<dbReference type="PANTHER" id="PTHR23028">
    <property type="entry name" value="ACETYLTRANSFERASE"/>
    <property type="match status" value="1"/>
</dbReference>
<gene>
    <name evidence="3" type="ORF">CDV52_09020</name>
</gene>
<comment type="caution">
    <text evidence="3">The sequence shown here is derived from an EMBL/GenBank/DDBJ whole genome shotgun (WGS) entry which is preliminary data.</text>
</comment>
<reference evidence="3 4" key="1">
    <citation type="submission" date="2016-11" db="EMBL/GenBank/DDBJ databases">
        <title>Comparison of Traditional DNA-DNA Hybridization with In Silico Genomic Analysis.</title>
        <authorList>
            <person name="Nicholson A.C."/>
            <person name="Sammons S."/>
            <person name="Humrighouse B.W."/>
            <person name="Graziano J."/>
            <person name="Lasker B."/>
            <person name="Whitney A.M."/>
            <person name="Mcquiston J.R."/>
        </authorList>
    </citation>
    <scope>NUCLEOTIDE SEQUENCE [LARGE SCALE GENOMIC DNA]</scope>
    <source>
        <strain evidence="3 4">H2381</strain>
    </source>
</reference>
<keyword evidence="1" id="KW-1133">Transmembrane helix</keyword>
<feature type="transmembrane region" description="Helical" evidence="1">
    <location>
        <begin position="123"/>
        <end position="143"/>
    </location>
</feature>